<evidence type="ECO:0000256" key="1">
    <source>
        <dbReference type="SAM" id="MobiDB-lite"/>
    </source>
</evidence>
<evidence type="ECO:0000313" key="4">
    <source>
        <dbReference type="Proteomes" id="UP000760494"/>
    </source>
</evidence>
<evidence type="ECO:0000313" key="3">
    <source>
        <dbReference type="EMBL" id="VTT73812.1"/>
    </source>
</evidence>
<feature type="transmembrane region" description="Helical" evidence="2">
    <location>
        <begin position="38"/>
        <end position="58"/>
    </location>
</feature>
<dbReference type="Proteomes" id="UP000760494">
    <property type="component" value="Unassembled WGS sequence"/>
</dbReference>
<sequence length="296" mass="33134">MEGLIDIAVVVVHTTQLAAQIPHQDPDQVSHISTMSGIYVLLGIPGVMAACSLAYLIWRFFNRRANRRGADVEEHPAGSFYHLGSQPQDLNHNLEHQLLPGSEINDPSLQAQSHRLRPQPLSVRPPLPKPQLLSGPENNEQLAKPPPCQKPIQFIPPSLRMTQLPFGSENDSSLQAQPHLQPVSEHLSHPKSRRTPFMNYGLVIPRSLILKLEGIGRRFPLRVVGEMAEIHASPQSESEVLLLGGIIHHKMTAKEDLLAWKGFPMHEVASENPEELWKEIKEGVRKELKKIFPRVA</sequence>
<gene>
    <name evidence="3" type="ORF">C2S_9280</name>
</gene>
<evidence type="ECO:0000256" key="2">
    <source>
        <dbReference type="SAM" id="Phobius"/>
    </source>
</evidence>
<feature type="region of interest" description="Disordered" evidence="1">
    <location>
        <begin position="99"/>
        <end position="149"/>
    </location>
</feature>
<comment type="caution">
    <text evidence="3">The sequence shown here is derived from an EMBL/GenBank/DDBJ whole genome shotgun (WGS) entry which is preliminary data.</text>
</comment>
<reference evidence="3" key="1">
    <citation type="submission" date="2019-05" db="EMBL/GenBank/DDBJ databases">
        <authorList>
            <person name="Piombo E."/>
        </authorList>
    </citation>
    <scope>NUCLEOTIDE SEQUENCE</scope>
    <source>
        <strain evidence="3">C2S</strain>
    </source>
</reference>
<dbReference type="EMBL" id="CABFJX010000371">
    <property type="protein sequence ID" value="VTT73812.1"/>
    <property type="molecule type" value="Genomic_DNA"/>
</dbReference>
<protein>
    <submittedName>
        <fullName evidence="3">Uncharacterized protein</fullName>
    </submittedName>
</protein>
<accession>A0A9Q9RRZ3</accession>
<proteinExistence type="predicted"/>
<keyword evidence="2" id="KW-1133">Transmembrane helix</keyword>
<keyword evidence="2" id="KW-0812">Transmembrane</keyword>
<name>A0A9Q9RRZ3_FUSFU</name>
<keyword evidence="2" id="KW-0472">Membrane</keyword>
<dbReference type="AlphaFoldDB" id="A0A9Q9RRZ3"/>
<organism evidence="3 4">
    <name type="scientific">Fusarium fujikuroi</name>
    <name type="common">Bakanae and foot rot disease fungus</name>
    <name type="synonym">Gibberella fujikuroi</name>
    <dbReference type="NCBI Taxonomy" id="5127"/>
    <lineage>
        <taxon>Eukaryota</taxon>
        <taxon>Fungi</taxon>
        <taxon>Dikarya</taxon>
        <taxon>Ascomycota</taxon>
        <taxon>Pezizomycotina</taxon>
        <taxon>Sordariomycetes</taxon>
        <taxon>Hypocreomycetidae</taxon>
        <taxon>Hypocreales</taxon>
        <taxon>Nectriaceae</taxon>
        <taxon>Fusarium</taxon>
        <taxon>Fusarium fujikuroi species complex</taxon>
    </lineage>
</organism>